<evidence type="ECO:0000313" key="4">
    <source>
        <dbReference type="Proteomes" id="UP000614221"/>
    </source>
</evidence>
<dbReference type="InterPro" id="IPR050508">
    <property type="entry name" value="Methyltransf_Superfamily"/>
</dbReference>
<evidence type="ECO:0000256" key="1">
    <source>
        <dbReference type="SAM" id="MobiDB-lite"/>
    </source>
</evidence>
<protein>
    <recommendedName>
        <fullName evidence="2">Methyltransferase type 11 domain-containing protein</fullName>
    </recommendedName>
</protein>
<comment type="caution">
    <text evidence="3">The sequence shown here is derived from an EMBL/GenBank/DDBJ whole genome shotgun (WGS) entry which is preliminary data.</text>
</comment>
<dbReference type="Gene3D" id="3.40.50.150">
    <property type="entry name" value="Vaccinia Virus protein VP39"/>
    <property type="match status" value="1"/>
</dbReference>
<evidence type="ECO:0000259" key="2">
    <source>
        <dbReference type="Pfam" id="PF08241"/>
    </source>
</evidence>
<reference evidence="3" key="1">
    <citation type="journal article" date="2014" name="Int. J. Syst. Evol. Microbiol.">
        <title>Complete genome sequence of Corynebacterium casei LMG S-19264T (=DSM 44701T), isolated from a smear-ripened cheese.</title>
        <authorList>
            <consortium name="US DOE Joint Genome Institute (JGI-PGF)"/>
            <person name="Walter F."/>
            <person name="Albersmeier A."/>
            <person name="Kalinowski J."/>
            <person name="Ruckert C."/>
        </authorList>
    </citation>
    <scope>NUCLEOTIDE SEQUENCE</scope>
    <source>
        <strain evidence="3">JCM 19018</strain>
    </source>
</reference>
<accession>A0A830EWN3</accession>
<dbReference type="OrthoDB" id="57427at2157"/>
<dbReference type="AlphaFoldDB" id="A0A830EWN3"/>
<feature type="domain" description="Methyltransferase type 11" evidence="2">
    <location>
        <begin position="62"/>
        <end position="157"/>
    </location>
</feature>
<dbReference type="Proteomes" id="UP000614221">
    <property type="component" value="Unassembled WGS sequence"/>
</dbReference>
<gene>
    <name evidence="3" type="ORF">GCM10009067_00350</name>
</gene>
<dbReference type="InterPro" id="IPR029063">
    <property type="entry name" value="SAM-dependent_MTases_sf"/>
</dbReference>
<proteinExistence type="predicted"/>
<dbReference type="EMBL" id="BMPD01000001">
    <property type="protein sequence ID" value="GGK51902.1"/>
    <property type="molecule type" value="Genomic_DNA"/>
</dbReference>
<organism evidence="3 4">
    <name type="scientific">Haloarcula sebkhae</name>
    <dbReference type="NCBI Taxonomy" id="932660"/>
    <lineage>
        <taxon>Archaea</taxon>
        <taxon>Methanobacteriati</taxon>
        <taxon>Methanobacteriota</taxon>
        <taxon>Stenosarchaea group</taxon>
        <taxon>Halobacteria</taxon>
        <taxon>Halobacteriales</taxon>
        <taxon>Haloarculaceae</taxon>
        <taxon>Haloarcula</taxon>
    </lineage>
</organism>
<dbReference type="GO" id="GO:0008757">
    <property type="term" value="F:S-adenosylmethionine-dependent methyltransferase activity"/>
    <property type="evidence" value="ECO:0007669"/>
    <property type="project" value="InterPro"/>
</dbReference>
<dbReference type="InterPro" id="IPR013216">
    <property type="entry name" value="Methyltransf_11"/>
</dbReference>
<name>A0A830EWN3_9EURY</name>
<feature type="region of interest" description="Disordered" evidence="1">
    <location>
        <begin position="27"/>
        <end position="48"/>
    </location>
</feature>
<dbReference type="Pfam" id="PF08241">
    <property type="entry name" value="Methyltransf_11"/>
    <property type="match status" value="1"/>
</dbReference>
<dbReference type="PANTHER" id="PTHR42912">
    <property type="entry name" value="METHYLTRANSFERASE"/>
    <property type="match status" value="1"/>
</dbReference>
<dbReference type="CDD" id="cd02440">
    <property type="entry name" value="AdoMet_MTases"/>
    <property type="match status" value="1"/>
</dbReference>
<dbReference type="SUPFAM" id="SSF53335">
    <property type="entry name" value="S-adenosyl-L-methionine-dependent methyltransferases"/>
    <property type="match status" value="1"/>
</dbReference>
<evidence type="ECO:0000313" key="3">
    <source>
        <dbReference type="EMBL" id="GGK51902.1"/>
    </source>
</evidence>
<reference evidence="3" key="2">
    <citation type="submission" date="2020-09" db="EMBL/GenBank/DDBJ databases">
        <authorList>
            <person name="Sun Q."/>
            <person name="Ohkuma M."/>
        </authorList>
    </citation>
    <scope>NUCLEOTIDE SEQUENCE</scope>
    <source>
        <strain evidence="3">JCM 19018</strain>
    </source>
</reference>
<dbReference type="RefSeq" id="WP_188974456.1">
    <property type="nucleotide sequence ID" value="NZ_BMPD01000001.1"/>
</dbReference>
<sequence>MTEHKHENQQLWNEWSDDFQALWNANTVDGELPPAPSPFGSDGPGEPQPDILDSVAEKDYVELGCGGGQASVGTAELGAETVVGVDISGEQLQHARQLRDFYDVDAQFLKGDITNLSLPDDSFDVASSETVYQMVKHLDEAFREVHRVLRDDGIFVLSVPHPIHESLDVEKEIFERSYYDTGRREITINDDYEANLIAFDRTVADLHNSLVDAGFTVKRLLEPRHHQTTLNERSDSDLPELLWKVPGSVRFWAVAE</sequence>